<organism evidence="2 3">
    <name type="scientific">Dunaliella salina</name>
    <name type="common">Green alga</name>
    <name type="synonym">Protococcus salinus</name>
    <dbReference type="NCBI Taxonomy" id="3046"/>
    <lineage>
        <taxon>Eukaryota</taxon>
        <taxon>Viridiplantae</taxon>
        <taxon>Chlorophyta</taxon>
        <taxon>core chlorophytes</taxon>
        <taxon>Chlorophyceae</taxon>
        <taxon>CS clade</taxon>
        <taxon>Chlamydomonadales</taxon>
        <taxon>Dunaliellaceae</taxon>
        <taxon>Dunaliella</taxon>
    </lineage>
</organism>
<name>A0ABQ7GYL1_DUNSA</name>
<proteinExistence type="predicted"/>
<comment type="caution">
    <text evidence="2">The sequence shown here is derived from an EMBL/GenBank/DDBJ whole genome shotgun (WGS) entry which is preliminary data.</text>
</comment>
<evidence type="ECO:0000313" key="2">
    <source>
        <dbReference type="EMBL" id="KAF5839680.1"/>
    </source>
</evidence>
<feature type="compositionally biased region" description="Low complexity" evidence="1">
    <location>
        <begin position="325"/>
        <end position="342"/>
    </location>
</feature>
<feature type="region of interest" description="Disordered" evidence="1">
    <location>
        <begin position="262"/>
        <end position="352"/>
    </location>
</feature>
<evidence type="ECO:0000256" key="1">
    <source>
        <dbReference type="SAM" id="MobiDB-lite"/>
    </source>
</evidence>
<reference evidence="2" key="1">
    <citation type="submission" date="2017-08" db="EMBL/GenBank/DDBJ databases">
        <authorList>
            <person name="Polle J.E."/>
            <person name="Barry K."/>
            <person name="Cushman J."/>
            <person name="Schmutz J."/>
            <person name="Tran D."/>
            <person name="Hathwaick L.T."/>
            <person name="Yim W.C."/>
            <person name="Jenkins J."/>
            <person name="Mckie-Krisberg Z.M."/>
            <person name="Prochnik S."/>
            <person name="Lindquist E."/>
            <person name="Dockter R.B."/>
            <person name="Adam C."/>
            <person name="Molina H."/>
            <person name="Bunkerborg J."/>
            <person name="Jin E."/>
            <person name="Buchheim M."/>
            <person name="Magnuson J."/>
        </authorList>
    </citation>
    <scope>NUCLEOTIDE SEQUENCE</scope>
    <source>
        <strain evidence="2">CCAP 19/18</strain>
    </source>
</reference>
<protein>
    <submittedName>
        <fullName evidence="2">Uncharacterized protein</fullName>
    </submittedName>
</protein>
<feature type="region of interest" description="Disordered" evidence="1">
    <location>
        <begin position="440"/>
        <end position="468"/>
    </location>
</feature>
<gene>
    <name evidence="2" type="ORF">DUNSADRAFT_231</name>
</gene>
<dbReference type="Proteomes" id="UP000815325">
    <property type="component" value="Unassembled WGS sequence"/>
</dbReference>
<evidence type="ECO:0000313" key="3">
    <source>
        <dbReference type="Proteomes" id="UP000815325"/>
    </source>
</evidence>
<feature type="compositionally biased region" description="Low complexity" evidence="1">
    <location>
        <begin position="272"/>
        <end position="317"/>
    </location>
</feature>
<sequence>MPGGVRAVATASCPCPCMRSAAAAGQYGRSCGGAGRLGAAYVGFQGPPNLGTQGQVELPGILGSSFYDTAQLWQSPSPSTRSAKAKQQQDEDHSILLRTGRQLLHQAISWGLCNVADLVLQGMLRKPFSLSFTELANGVPAHAHPNSFEEKMVGSFEDDESPSPRRSFEEELENCPESLLNLALLSRSPAMFGRVLEWGRTYGKPGFEWDWLFKDINEITPLQRMQVLCSTHPEMLEMALADTHAGPGLLACWLQRETHAAQQQGPIDKLPPQHSTPSTQAPTSPPSVSAADMAAAPAATQASSNRSATQASSSSSADVRHGHQAADLAAAPAATQASSSGAPNKASPTPANNHTIATEELAAPPLSSSSLLLKGGAAPAPRVCMLADTHQMRLPYFVWLLRSEVWGFRGGDAQAAGLRPQAACASGFCREVANLRSPVQQQQQQVANTHSPVQPQQQVDKENPPSNTAELSVISSESQYALSEVQYRAWAVHKAAPRLWKLSIVSTVLPLLLLASPLTIADSISEMEWRFQQPTAPVCCGLSLLSLTTLVLVSKLNTTVTPHTLQAWLSIAAVLRAVGYILLGSGILQGLERHPGFGFLGCIVLVWEAAASVVEQVHFFLGVAVRVPLIAIHATLWVKGAPSLAVPAVLLHSACAALWLAHSLKQRSTFVSMHAAAKARKAE</sequence>
<keyword evidence="3" id="KW-1185">Reference proteome</keyword>
<dbReference type="EMBL" id="MU069536">
    <property type="protein sequence ID" value="KAF5839680.1"/>
    <property type="molecule type" value="Genomic_DNA"/>
</dbReference>
<accession>A0ABQ7GYL1</accession>
<feature type="compositionally biased region" description="Polar residues" evidence="1">
    <location>
        <begin position="446"/>
        <end position="468"/>
    </location>
</feature>